<feature type="domain" description="GST C-terminal" evidence="5">
    <location>
        <begin position="84"/>
        <end position="211"/>
    </location>
</feature>
<dbReference type="SFLD" id="SFLDG01152">
    <property type="entry name" value="Main.3:_Omega-_and_Tau-like"/>
    <property type="match status" value="1"/>
</dbReference>
<dbReference type="SFLD" id="SFLDS00019">
    <property type="entry name" value="Glutathione_Transferase_(cytos"/>
    <property type="match status" value="1"/>
</dbReference>
<dbReference type="InterPro" id="IPR045073">
    <property type="entry name" value="Omega/Tau-like"/>
</dbReference>
<dbReference type="PROSITE" id="PS50405">
    <property type="entry name" value="GST_CTER"/>
    <property type="match status" value="1"/>
</dbReference>
<proteinExistence type="predicted"/>
<dbReference type="SFLD" id="SFLDG00358">
    <property type="entry name" value="Main_(cytGST)"/>
    <property type="match status" value="1"/>
</dbReference>
<dbReference type="SUPFAM" id="SSF52833">
    <property type="entry name" value="Thioredoxin-like"/>
    <property type="match status" value="1"/>
</dbReference>
<dbReference type="InterPro" id="IPR036282">
    <property type="entry name" value="Glutathione-S-Trfase_C_sf"/>
</dbReference>
<evidence type="ECO:0000256" key="3">
    <source>
        <dbReference type="ARBA" id="ARBA00047960"/>
    </source>
</evidence>
<evidence type="ECO:0000256" key="2">
    <source>
        <dbReference type="ARBA" id="ARBA00022679"/>
    </source>
</evidence>
<dbReference type="PROSITE" id="PS50404">
    <property type="entry name" value="GST_NTER"/>
    <property type="match status" value="1"/>
</dbReference>
<gene>
    <name evidence="6" type="ORF">MNBD_ALPHA11-1695</name>
</gene>
<dbReference type="GO" id="GO:0004364">
    <property type="term" value="F:glutathione transferase activity"/>
    <property type="evidence" value="ECO:0007669"/>
    <property type="project" value="UniProtKB-EC"/>
</dbReference>
<evidence type="ECO:0000259" key="4">
    <source>
        <dbReference type="PROSITE" id="PS50404"/>
    </source>
</evidence>
<keyword evidence="2 6" id="KW-0808">Transferase</keyword>
<dbReference type="PANTHER" id="PTHR43968">
    <property type="match status" value="1"/>
</dbReference>
<dbReference type="EMBL" id="UOEQ01000199">
    <property type="protein sequence ID" value="VAW19136.1"/>
    <property type="molecule type" value="Genomic_DNA"/>
</dbReference>
<dbReference type="CDD" id="cd00299">
    <property type="entry name" value="GST_C_family"/>
    <property type="match status" value="1"/>
</dbReference>
<evidence type="ECO:0000256" key="1">
    <source>
        <dbReference type="ARBA" id="ARBA00012452"/>
    </source>
</evidence>
<dbReference type="Pfam" id="PF13417">
    <property type="entry name" value="GST_N_3"/>
    <property type="match status" value="1"/>
</dbReference>
<dbReference type="InterPro" id="IPR010987">
    <property type="entry name" value="Glutathione-S-Trfase_C-like"/>
</dbReference>
<organism evidence="6">
    <name type="scientific">hydrothermal vent metagenome</name>
    <dbReference type="NCBI Taxonomy" id="652676"/>
    <lineage>
        <taxon>unclassified sequences</taxon>
        <taxon>metagenomes</taxon>
        <taxon>ecological metagenomes</taxon>
    </lineage>
</organism>
<dbReference type="EC" id="2.5.1.18" evidence="1"/>
<dbReference type="InterPro" id="IPR004045">
    <property type="entry name" value="Glutathione_S-Trfase_N"/>
</dbReference>
<evidence type="ECO:0000313" key="6">
    <source>
        <dbReference type="EMBL" id="VAW19136.1"/>
    </source>
</evidence>
<name>A0A3B0UHM6_9ZZZZ</name>
<dbReference type="SUPFAM" id="SSF47616">
    <property type="entry name" value="GST C-terminal domain-like"/>
    <property type="match status" value="1"/>
</dbReference>
<sequence length="218" mass="24971">MSDFHLISHHLCPYVQRAVIVLSEKNIPYERTNIDLGAKPDWFLKISPMGRVPILQTGDAVLFESQVIAEYLDETTTGSLHPVDPLKKAYHRSWIEFASETLNSIAGFYSAPDALAFEKKRLELQKKFARIEQEIGGPFFDGEQFHMIDGVWGTVFRYLDRFDKIADFALLEDLKAIKIWRQAIKQRPSVIGAVPNDYGDMLEKFLINKKSHISTLVK</sequence>
<dbReference type="GO" id="GO:0005737">
    <property type="term" value="C:cytoplasm"/>
    <property type="evidence" value="ECO:0007669"/>
    <property type="project" value="TreeGrafter"/>
</dbReference>
<accession>A0A3B0UHM6</accession>
<comment type="catalytic activity">
    <reaction evidence="3">
        <text>RX + glutathione = an S-substituted glutathione + a halide anion + H(+)</text>
        <dbReference type="Rhea" id="RHEA:16437"/>
        <dbReference type="ChEBI" id="CHEBI:15378"/>
        <dbReference type="ChEBI" id="CHEBI:16042"/>
        <dbReference type="ChEBI" id="CHEBI:17792"/>
        <dbReference type="ChEBI" id="CHEBI:57925"/>
        <dbReference type="ChEBI" id="CHEBI:90779"/>
        <dbReference type="EC" id="2.5.1.18"/>
    </reaction>
</comment>
<feature type="domain" description="GST N-terminal" evidence="4">
    <location>
        <begin position="2"/>
        <end position="80"/>
    </location>
</feature>
<dbReference type="Gene3D" id="1.20.1050.10">
    <property type="match status" value="1"/>
</dbReference>
<evidence type="ECO:0000259" key="5">
    <source>
        <dbReference type="PROSITE" id="PS50405"/>
    </source>
</evidence>
<dbReference type="InterPro" id="IPR040079">
    <property type="entry name" value="Glutathione_S-Trfase"/>
</dbReference>
<protein>
    <recommendedName>
        <fullName evidence="1">glutathione transferase</fullName>
        <ecNumber evidence="1">2.5.1.18</ecNumber>
    </recommendedName>
</protein>
<dbReference type="AlphaFoldDB" id="A0A3B0UHM6"/>
<dbReference type="InterPro" id="IPR036249">
    <property type="entry name" value="Thioredoxin-like_sf"/>
</dbReference>
<dbReference type="FunFam" id="3.40.30.10:FF:000123">
    <property type="entry name" value="Glutathione transferase o1"/>
    <property type="match status" value="1"/>
</dbReference>
<reference evidence="6" key="1">
    <citation type="submission" date="2018-06" db="EMBL/GenBank/DDBJ databases">
        <authorList>
            <person name="Zhirakovskaya E."/>
        </authorList>
    </citation>
    <scope>NUCLEOTIDE SEQUENCE</scope>
</reference>
<dbReference type="PANTHER" id="PTHR43968:SF6">
    <property type="entry name" value="GLUTATHIONE S-TRANSFERASE OMEGA"/>
    <property type="match status" value="1"/>
</dbReference>
<dbReference type="Gene3D" id="3.40.30.10">
    <property type="entry name" value="Glutaredoxin"/>
    <property type="match status" value="1"/>
</dbReference>
<dbReference type="InterPro" id="IPR050983">
    <property type="entry name" value="GST_Omega/HSP26"/>
</dbReference>